<evidence type="ECO:0000256" key="9">
    <source>
        <dbReference type="ARBA" id="ARBA00023157"/>
    </source>
</evidence>
<dbReference type="GO" id="GO:0036128">
    <property type="term" value="C:CatSper complex"/>
    <property type="evidence" value="ECO:0007669"/>
    <property type="project" value="InterPro"/>
</dbReference>
<organism evidence="20 21">
    <name type="scientific">Enhydra lutris kenyoni</name>
    <name type="common">northern sea otter</name>
    <dbReference type="NCBI Taxonomy" id="391180"/>
    <lineage>
        <taxon>Eukaryota</taxon>
        <taxon>Metazoa</taxon>
        <taxon>Chordata</taxon>
        <taxon>Craniata</taxon>
        <taxon>Vertebrata</taxon>
        <taxon>Euteleostomi</taxon>
        <taxon>Mammalia</taxon>
        <taxon>Eutheria</taxon>
        <taxon>Laurasiatheria</taxon>
        <taxon>Carnivora</taxon>
        <taxon>Caniformia</taxon>
        <taxon>Musteloidea</taxon>
        <taxon>Mustelidae</taxon>
        <taxon>Lutrinae</taxon>
        <taxon>Enhydra</taxon>
    </lineage>
</organism>
<keyword evidence="20" id="KW-1185">Reference proteome</keyword>
<evidence type="ECO:0000256" key="10">
    <source>
        <dbReference type="ARBA" id="ARBA00023180"/>
    </source>
</evidence>
<evidence type="ECO:0000256" key="6">
    <source>
        <dbReference type="ARBA" id="ARBA00022989"/>
    </source>
</evidence>
<keyword evidence="9" id="KW-1015">Disulfide bond</keyword>
<evidence type="ECO:0000256" key="5">
    <source>
        <dbReference type="ARBA" id="ARBA00022846"/>
    </source>
</evidence>
<dbReference type="GO" id="GO:0097228">
    <property type="term" value="C:sperm principal piece"/>
    <property type="evidence" value="ECO:0007669"/>
    <property type="project" value="TreeGrafter"/>
</dbReference>
<accession>A0A2Y9JS42</accession>
<dbReference type="GO" id="GO:0030317">
    <property type="term" value="P:flagellated sperm motility"/>
    <property type="evidence" value="ECO:0007669"/>
    <property type="project" value="TreeGrafter"/>
</dbReference>
<evidence type="ECO:0000256" key="8">
    <source>
        <dbReference type="ARBA" id="ARBA00023136"/>
    </source>
</evidence>
<evidence type="ECO:0000256" key="13">
    <source>
        <dbReference type="SAM" id="MobiDB-lite"/>
    </source>
</evidence>
<dbReference type="Pfam" id="PF22843">
    <property type="entry name" value="CATSPERE_NTD2"/>
    <property type="match status" value="1"/>
</dbReference>
<evidence type="ECO:0000256" key="1">
    <source>
        <dbReference type="ARBA" id="ARBA00010246"/>
    </source>
</evidence>
<comment type="subcellular location">
    <subcellularLocation>
        <location evidence="12">Cell projection</location>
        <location evidence="12">Cilium</location>
        <location evidence="12">Flagellum membrane</location>
        <topology evidence="12">Single-pass type I membrane protein</topology>
    </subcellularLocation>
</comment>
<dbReference type="Pfam" id="PF22841">
    <property type="entry name" value="CATSPERE_NTD1"/>
    <property type="match status" value="1"/>
</dbReference>
<keyword evidence="10" id="KW-0325">Glycoprotein</keyword>
<dbReference type="CTD" id="257044"/>
<keyword evidence="2" id="KW-1003">Cell membrane</keyword>
<keyword evidence="11" id="KW-0966">Cell projection</keyword>
<dbReference type="AlphaFoldDB" id="A0A2Y9JS42"/>
<feature type="domain" description="CATSPERE first N-terminal" evidence="15">
    <location>
        <begin position="264"/>
        <end position="349"/>
    </location>
</feature>
<dbReference type="InterPro" id="IPR053818">
    <property type="entry name" value="CATSPERE_NTD1"/>
</dbReference>
<evidence type="ECO:0000259" key="15">
    <source>
        <dbReference type="Pfam" id="PF22841"/>
    </source>
</evidence>
<dbReference type="OrthoDB" id="5968869at2759"/>
<dbReference type="Pfam" id="PF22850">
    <property type="entry name" value="CATSPERD-E_C"/>
    <property type="match status" value="1"/>
</dbReference>
<feature type="compositionally biased region" description="Basic residues" evidence="13">
    <location>
        <begin position="65"/>
        <end position="80"/>
    </location>
</feature>
<evidence type="ECO:0000259" key="19">
    <source>
        <dbReference type="Pfam" id="PF22850"/>
    </source>
</evidence>
<evidence type="ECO:0000256" key="11">
    <source>
        <dbReference type="ARBA" id="ARBA00023273"/>
    </source>
</evidence>
<dbReference type="KEGG" id="elk:111150638"/>
<dbReference type="GeneID" id="111150638"/>
<evidence type="ECO:0000256" key="7">
    <source>
        <dbReference type="ARBA" id="ARBA00023069"/>
    </source>
</evidence>
<name>A0A2Y9JS42_ENHLU</name>
<reference evidence="21" key="1">
    <citation type="submission" date="2025-08" db="UniProtKB">
        <authorList>
            <consortium name="RefSeq"/>
        </authorList>
    </citation>
    <scope>IDENTIFICATION</scope>
    <source>
        <tissue evidence="21">Blood</tissue>
    </source>
</reference>
<feature type="region of interest" description="Disordered" evidence="13">
    <location>
        <begin position="167"/>
        <end position="229"/>
    </location>
</feature>
<evidence type="ECO:0000313" key="21">
    <source>
        <dbReference type="RefSeq" id="XP_022363833.1"/>
    </source>
</evidence>
<comment type="similarity">
    <text evidence="1">Belongs to the CATSPERD family.</text>
</comment>
<evidence type="ECO:0000259" key="17">
    <source>
        <dbReference type="Pfam" id="PF22844"/>
    </source>
</evidence>
<dbReference type="InterPro" id="IPR053815">
    <property type="entry name" value="CATSPERE_Ig-like"/>
</dbReference>
<evidence type="ECO:0000256" key="3">
    <source>
        <dbReference type="ARBA" id="ARBA00022692"/>
    </source>
</evidence>
<dbReference type="InterPro" id="IPR053816">
    <property type="entry name" value="CATSPERE_beta-prop"/>
</dbReference>
<dbReference type="InterPro" id="IPR028751">
    <property type="entry name" value="CATSPERD/E"/>
</dbReference>
<feature type="domain" description="CATSPERE beta-propeller" evidence="17">
    <location>
        <begin position="481"/>
        <end position="829"/>
    </location>
</feature>
<dbReference type="RefSeq" id="XP_022363833.1">
    <property type="nucleotide sequence ID" value="XM_022508125.1"/>
</dbReference>
<dbReference type="Pfam" id="PF22844">
    <property type="entry name" value="Beta-prop_CATSPERE"/>
    <property type="match status" value="1"/>
</dbReference>
<dbReference type="PANTHER" id="PTHR33722:SF3">
    <property type="entry name" value="CATION CHANNEL SPERM-ASSOCIATED AUXILIARY SUBUNIT EPSILON"/>
    <property type="match status" value="1"/>
</dbReference>
<dbReference type="InterPro" id="IPR053814">
    <property type="entry name" value="CATSPERD/E_C"/>
</dbReference>
<evidence type="ECO:0000313" key="20">
    <source>
        <dbReference type="Proteomes" id="UP000248482"/>
    </source>
</evidence>
<sequence length="1203" mass="136349">MRRKKEPEAGPVPAPAPAGPPPSSQAPPRSPPQPTQGATMTAPRRPAAAAPPAGRGPGGGNGRHPGPRPRPFRSLARHPRASPASGRGQGRGLQRASPRRPAYLPFSRFSNPRGAEVRARASHYNSRHATPWAEATFSSAVLFVVSSTVSAFSRDWFTFSTLTNCDVPGKPGSGARAGTHAHMQSSSRAGKSDPAPPRGARTPAPPPRSGGAPRERARPGRARPGRLGGGYSGAMSAQGVAVLLSWLSCCGWAVWSRPWGVEAWGRGHFSRITRYSTNSPNYLIFSTRSTIKLEYEGTLFSEWSVPATCSVKNKSSPKTELRCSSPGVQTIRPLVIGPDSEEERNLSVDSSHICFLWYFKVINFFHNLTQVIVVWIYDPENADPEELLWTAQEPSLNSIVLTKQLATLGQKPGIYTTLKRKTYLPHDKMENGTWRILVPMTLDDMLKEIKGNQVAFQDCFTAGFLFVLAFPLMTIPEIPGFLPISSPRGSQLMAAWTACVPSFVVVVADMETFQTNDSFHSWTRVRVPPNILTDDERHNVSDVSLSQDGIFFLINGVLYVKSFTEFKRLGVSENLPDSGIIGITTRKWCWINYLLKGKTRSRVATWTKNEVYLGYDFLKFVKIMTTEKLKNFLNISSAATLTIHNVEYPGHPLELALFLSYCTTCTVNKTIYLVIYNEDTEDCVNQNFVLDVPIDSFLTPHFIFTALPGLVLWDKYRIYYFYHNFTETGVLQTPTEFGNLSRLAHNSIIHDIFIDYYGNILAKMENNIMFYFKINIKDAVKLHSWANSTVKSLILLSTSTQIYFIYVFENATVQSQEYPLKLETQSVNFYIQENCPYMAFHNNVFSVFHFLEKGQNLSFWAQIVYTENLGLYIIVESYGPNILQEIQKVHYEVALGYCTKTVTVTFFQNVNYEAVDDYFKLQDENTGLRLVQFRPSEYARACPTAQKVFQIAVGCDSSKYIVVKGFNKKDCLQHDFFYIIEKSYLRNQPSKNLRVRYNWKKYGCPLRLGFGEMFHPLIELHNGNGYIEDVEVNFIVWEIHGRNDYSFNNTMKKSGCLNEAQTWKSMTKLNQNLPLEEAWGPENYKHCFSYAIGKPGDLNQPYEIINKSNYNHLIWPGDHSGMYVFRVKILDPNYSFCNLTAIFAIETFGMIPSPSGYLVAAFLFILMLLFFSILVLSYFHYMRIYKQHLYEPIKRYDRKQKDN</sequence>
<evidence type="ECO:0000259" key="18">
    <source>
        <dbReference type="Pfam" id="PF22849"/>
    </source>
</evidence>
<dbReference type="PANTHER" id="PTHR33722">
    <property type="entry name" value="CATION CHANNEL SPERM-ASSOCIATED PROTEIN SUBUNIT DELTA-RELATED"/>
    <property type="match status" value="1"/>
</dbReference>
<dbReference type="GO" id="GO:0048240">
    <property type="term" value="P:sperm capacitation"/>
    <property type="evidence" value="ECO:0007669"/>
    <property type="project" value="TreeGrafter"/>
</dbReference>
<evidence type="ECO:0000256" key="12">
    <source>
        <dbReference type="ARBA" id="ARBA00037793"/>
    </source>
</evidence>
<feature type="domain" description="CATSPERE second N-terminal" evidence="16">
    <location>
        <begin position="354"/>
        <end position="439"/>
    </location>
</feature>
<feature type="domain" description="CATSPERE Ig-like" evidence="18">
    <location>
        <begin position="839"/>
        <end position="949"/>
    </location>
</feature>
<keyword evidence="7" id="KW-0969">Cilium</keyword>
<evidence type="ECO:0000259" key="16">
    <source>
        <dbReference type="Pfam" id="PF22843"/>
    </source>
</evidence>
<feature type="compositionally biased region" description="Pro residues" evidence="13">
    <location>
        <begin position="10"/>
        <end position="34"/>
    </location>
</feature>
<keyword evidence="5" id="KW-0282">Flagellum</keyword>
<evidence type="ECO:0000256" key="4">
    <source>
        <dbReference type="ARBA" id="ARBA00022729"/>
    </source>
</evidence>
<feature type="domain" description="CATSPERD/E C-terminal" evidence="19">
    <location>
        <begin position="981"/>
        <end position="1178"/>
    </location>
</feature>
<proteinExistence type="inferred from homology"/>
<feature type="compositionally biased region" description="Low complexity" evidence="13">
    <location>
        <begin position="35"/>
        <end position="53"/>
    </location>
</feature>
<keyword evidence="3 14" id="KW-0812">Transmembrane</keyword>
<evidence type="ECO:0000256" key="14">
    <source>
        <dbReference type="SAM" id="Phobius"/>
    </source>
</evidence>
<feature type="transmembrane region" description="Helical" evidence="14">
    <location>
        <begin position="1157"/>
        <end position="1179"/>
    </location>
</feature>
<feature type="region of interest" description="Disordered" evidence="13">
    <location>
        <begin position="1"/>
        <end position="109"/>
    </location>
</feature>
<dbReference type="Proteomes" id="UP000248482">
    <property type="component" value="Unplaced"/>
</dbReference>
<gene>
    <name evidence="21" type="primary">LOC111150638</name>
</gene>
<keyword evidence="6 14" id="KW-1133">Transmembrane helix</keyword>
<protein>
    <submittedName>
        <fullName evidence="21">Cation channel sperm-associated protein subunit epsilon</fullName>
    </submittedName>
</protein>
<keyword evidence="8 14" id="KW-0472">Membrane</keyword>
<dbReference type="STRING" id="391180.A0A2Y9JS42"/>
<evidence type="ECO:0000256" key="2">
    <source>
        <dbReference type="ARBA" id="ARBA00022475"/>
    </source>
</evidence>
<dbReference type="Pfam" id="PF22849">
    <property type="entry name" value="CATSPERE_Ig-like"/>
    <property type="match status" value="1"/>
</dbReference>
<dbReference type="InterPro" id="IPR053817">
    <property type="entry name" value="CATSPERE_NTD2"/>
</dbReference>
<keyword evidence="4" id="KW-0732">Signal</keyword>